<dbReference type="InterPro" id="IPR028202">
    <property type="entry name" value="Reductase_C"/>
</dbReference>
<dbReference type="OrthoDB" id="4213189at2"/>
<dbReference type="GO" id="GO:0016651">
    <property type="term" value="F:oxidoreductase activity, acting on NAD(P)H"/>
    <property type="evidence" value="ECO:0007669"/>
    <property type="project" value="TreeGrafter"/>
</dbReference>
<evidence type="ECO:0000313" key="8">
    <source>
        <dbReference type="Proteomes" id="UP000070188"/>
    </source>
</evidence>
<protein>
    <submittedName>
        <fullName evidence="7">Ferredoxin--NAD(+) reductase</fullName>
    </submittedName>
</protein>
<feature type="domain" description="FAD/NAD(P)-binding" evidence="5">
    <location>
        <begin position="4"/>
        <end position="299"/>
    </location>
</feature>
<evidence type="ECO:0000313" key="7">
    <source>
        <dbReference type="EMBL" id="KWW99961.1"/>
    </source>
</evidence>
<keyword evidence="2" id="KW-0285">Flavoprotein</keyword>
<dbReference type="Pfam" id="PF14759">
    <property type="entry name" value="Reductase_C"/>
    <property type="match status" value="1"/>
</dbReference>
<dbReference type="EMBL" id="LAXD01000001">
    <property type="protein sequence ID" value="KWW99961.1"/>
    <property type="molecule type" value="Genomic_DNA"/>
</dbReference>
<evidence type="ECO:0000259" key="6">
    <source>
        <dbReference type="Pfam" id="PF14759"/>
    </source>
</evidence>
<comment type="caution">
    <text evidence="7">The sequence shown here is derived from an EMBL/GenBank/DDBJ whole genome shotgun (WGS) entry which is preliminary data.</text>
</comment>
<keyword evidence="8" id="KW-1185">Reference proteome</keyword>
<sequence length="406" mass="44592">MINTIVIVGAGQCGASAAETLRNEGFDGTLILIGDEDDPPYERPPLSKEYLQGKQDREELLIRSREWYRDAGIELRTGSAATSLDLDAGVVRLSDGDRVSFDRLLLATGGRARTLPGDYQRVRYLRSLADADRLRTELPAAGHVVIVGAGFIGAELAASARSLGIDVTMLEALEVPMARVLGTEIGAVYADIHRDQGVRLHTGEGLASITESADGTVRVRTTREQVIDCDLVVVGIGITPNSELAQAAGITTDNGIVVDQFCRTSAPHVYAAGDVANHFHPLFGRRLRVEHYDNAIRQGAAAARNMLGKDVVFDECHWFWSDQYDVNLQYTGHCPQWDEIVVRGSLEERRFTAFYLNHGIVNAALALNRPKDILRAKKMIRARTPVDVAKLRDEDVDLRKLLQQPA</sequence>
<dbReference type="Gene3D" id="3.30.390.30">
    <property type="match status" value="1"/>
</dbReference>
<dbReference type="InterPro" id="IPR050446">
    <property type="entry name" value="FAD-oxidoreductase/Apoptosis"/>
</dbReference>
<dbReference type="PRINTS" id="PR00411">
    <property type="entry name" value="PNDRDTASEI"/>
</dbReference>
<gene>
    <name evidence="7" type="ORF">LI90_1601</name>
</gene>
<evidence type="ECO:0000256" key="3">
    <source>
        <dbReference type="ARBA" id="ARBA00022827"/>
    </source>
</evidence>
<dbReference type="RefSeq" id="WP_066886120.1">
    <property type="nucleotide sequence ID" value="NZ_LAXD01000001.1"/>
</dbReference>
<dbReference type="PANTHER" id="PTHR43557">
    <property type="entry name" value="APOPTOSIS-INDUCING FACTOR 1"/>
    <property type="match status" value="1"/>
</dbReference>
<dbReference type="PANTHER" id="PTHR43557:SF2">
    <property type="entry name" value="RIESKE DOMAIN-CONTAINING PROTEIN-RELATED"/>
    <property type="match status" value="1"/>
</dbReference>
<proteinExistence type="predicted"/>
<name>A0A132MRD9_9ACTN</name>
<comment type="cofactor">
    <cofactor evidence="1">
        <name>FAD</name>
        <dbReference type="ChEBI" id="CHEBI:57692"/>
    </cofactor>
</comment>
<accession>A0A132MRD9</accession>
<dbReference type="SUPFAM" id="SSF51905">
    <property type="entry name" value="FAD/NAD(P)-binding domain"/>
    <property type="match status" value="1"/>
</dbReference>
<dbReference type="InterPro" id="IPR023753">
    <property type="entry name" value="FAD/NAD-binding_dom"/>
</dbReference>
<dbReference type="PATRIC" id="fig|1469144.10.peg.1750"/>
<dbReference type="Proteomes" id="UP000070188">
    <property type="component" value="Unassembled WGS sequence"/>
</dbReference>
<dbReference type="Gene3D" id="3.50.50.60">
    <property type="entry name" value="FAD/NAD(P)-binding domain"/>
    <property type="match status" value="2"/>
</dbReference>
<dbReference type="GO" id="GO:0005737">
    <property type="term" value="C:cytoplasm"/>
    <property type="evidence" value="ECO:0007669"/>
    <property type="project" value="TreeGrafter"/>
</dbReference>
<dbReference type="InterPro" id="IPR036188">
    <property type="entry name" value="FAD/NAD-bd_sf"/>
</dbReference>
<dbReference type="InterPro" id="IPR016156">
    <property type="entry name" value="FAD/NAD-linked_Rdtase_dimer_sf"/>
</dbReference>
<dbReference type="Pfam" id="PF07992">
    <property type="entry name" value="Pyr_redox_2"/>
    <property type="match status" value="1"/>
</dbReference>
<dbReference type="AlphaFoldDB" id="A0A132MRD9"/>
<dbReference type="SUPFAM" id="SSF55424">
    <property type="entry name" value="FAD/NAD-linked reductases, dimerisation (C-terminal) domain"/>
    <property type="match status" value="1"/>
</dbReference>
<keyword evidence="4" id="KW-0560">Oxidoreductase</keyword>
<dbReference type="STRING" id="1469144.LI90_1601"/>
<keyword evidence="3" id="KW-0274">FAD</keyword>
<evidence type="ECO:0000256" key="1">
    <source>
        <dbReference type="ARBA" id="ARBA00001974"/>
    </source>
</evidence>
<evidence type="ECO:0000256" key="4">
    <source>
        <dbReference type="ARBA" id="ARBA00023002"/>
    </source>
</evidence>
<feature type="domain" description="Reductase C-terminal" evidence="6">
    <location>
        <begin position="318"/>
        <end position="402"/>
    </location>
</feature>
<reference evidence="8" key="1">
    <citation type="submission" date="2015-04" db="EMBL/GenBank/DDBJ databases">
        <title>Physiological reanalysis, assessment of diazotrophy, and genome sequences of multiple isolates of Streptomyces thermoautotrophicus.</title>
        <authorList>
            <person name="MacKellar D.C."/>
            <person name="Lieber L."/>
            <person name="Norman J."/>
            <person name="Bolger A."/>
            <person name="Tobin C."/>
            <person name="Murray J.W."/>
            <person name="Chang R."/>
            <person name="Ford T."/>
            <person name="Nguyen P.Q."/>
            <person name="Woodward J."/>
            <person name="Permingeat H."/>
            <person name="Joshi N.S."/>
            <person name="Silver P.A."/>
            <person name="Usadel B."/>
            <person name="Rutherford A.W."/>
            <person name="Friesen M."/>
            <person name="Prell J."/>
        </authorList>
    </citation>
    <scope>NUCLEOTIDE SEQUENCE [LARGE SCALE GENOMIC DNA]</scope>
    <source>
        <strain evidence="8">H1</strain>
    </source>
</reference>
<dbReference type="PRINTS" id="PR00368">
    <property type="entry name" value="FADPNR"/>
</dbReference>
<evidence type="ECO:0000256" key="2">
    <source>
        <dbReference type="ARBA" id="ARBA00022630"/>
    </source>
</evidence>
<organism evidence="7 8">
    <name type="scientific">Carbonactinospora thermoautotrophica</name>
    <dbReference type="NCBI Taxonomy" id="1469144"/>
    <lineage>
        <taxon>Bacteria</taxon>
        <taxon>Bacillati</taxon>
        <taxon>Actinomycetota</taxon>
        <taxon>Actinomycetes</taxon>
        <taxon>Kitasatosporales</taxon>
        <taxon>Carbonactinosporaceae</taxon>
        <taxon>Carbonactinospora</taxon>
    </lineage>
</organism>
<evidence type="ECO:0000259" key="5">
    <source>
        <dbReference type="Pfam" id="PF07992"/>
    </source>
</evidence>